<dbReference type="RefSeq" id="XP_013439393.1">
    <property type="nucleotide sequence ID" value="XM_013583939.1"/>
</dbReference>
<evidence type="ECO:0000259" key="7">
    <source>
        <dbReference type="Pfam" id="PF17917"/>
    </source>
</evidence>
<keyword evidence="5" id="KW-0378">Hydrolase</keyword>
<keyword evidence="2" id="KW-0548">Nucleotidyltransferase</keyword>
<dbReference type="OrthoDB" id="346780at2759"/>
<dbReference type="GO" id="GO:0004519">
    <property type="term" value="F:endonuclease activity"/>
    <property type="evidence" value="ECO:0007669"/>
    <property type="project" value="UniProtKB-KW"/>
</dbReference>
<evidence type="ECO:0000313" key="9">
    <source>
        <dbReference type="Proteomes" id="UP000030754"/>
    </source>
</evidence>
<dbReference type="InterPro" id="IPR043502">
    <property type="entry name" value="DNA/RNA_pol_sf"/>
</dbReference>
<feature type="domain" description="Reverse transcriptase RNase H-like" evidence="7">
    <location>
        <begin position="2"/>
        <end position="69"/>
    </location>
</feature>
<dbReference type="SUPFAM" id="SSF53098">
    <property type="entry name" value="Ribonuclease H-like"/>
    <property type="match status" value="1"/>
</dbReference>
<dbReference type="EMBL" id="HG722326">
    <property type="protein sequence ID" value="CDJ62031.1"/>
    <property type="molecule type" value="Genomic_DNA"/>
</dbReference>
<dbReference type="InterPro" id="IPR041373">
    <property type="entry name" value="RT_RNaseH"/>
</dbReference>
<keyword evidence="9" id="KW-1185">Reference proteome</keyword>
<dbReference type="GeneID" id="25470354"/>
<keyword evidence="3" id="KW-0540">Nuclease</keyword>
<reference evidence="8" key="2">
    <citation type="submission" date="2013-10" db="EMBL/GenBank/DDBJ databases">
        <authorList>
            <person name="Aslett M."/>
        </authorList>
    </citation>
    <scope>NUCLEOTIDE SEQUENCE [LARGE SCALE GENOMIC DNA]</scope>
    <source>
        <strain evidence="8">Houghton</strain>
    </source>
</reference>
<dbReference type="GO" id="GO:0016787">
    <property type="term" value="F:hydrolase activity"/>
    <property type="evidence" value="ECO:0007669"/>
    <property type="project" value="UniProtKB-KW"/>
</dbReference>
<dbReference type="GO" id="GO:0003964">
    <property type="term" value="F:RNA-directed DNA polymerase activity"/>
    <property type="evidence" value="ECO:0007669"/>
    <property type="project" value="UniProtKB-KW"/>
</dbReference>
<organism evidence="8 9">
    <name type="scientific">Eimeria necatrix</name>
    <dbReference type="NCBI Taxonomy" id="51315"/>
    <lineage>
        <taxon>Eukaryota</taxon>
        <taxon>Sar</taxon>
        <taxon>Alveolata</taxon>
        <taxon>Apicomplexa</taxon>
        <taxon>Conoidasida</taxon>
        <taxon>Coccidia</taxon>
        <taxon>Eucoccidiorida</taxon>
        <taxon>Eimeriorina</taxon>
        <taxon>Eimeriidae</taxon>
        <taxon>Eimeria</taxon>
    </lineage>
</organism>
<proteinExistence type="predicted"/>
<evidence type="ECO:0000256" key="6">
    <source>
        <dbReference type="ARBA" id="ARBA00022918"/>
    </source>
</evidence>
<evidence type="ECO:0000256" key="2">
    <source>
        <dbReference type="ARBA" id="ARBA00022695"/>
    </source>
</evidence>
<evidence type="ECO:0000313" key="8">
    <source>
        <dbReference type="EMBL" id="CDJ62031.1"/>
    </source>
</evidence>
<gene>
    <name evidence="8" type="ORF">ENH_00001560</name>
</gene>
<dbReference type="Pfam" id="PF17917">
    <property type="entry name" value="RT_RNaseH"/>
    <property type="match status" value="1"/>
</dbReference>
<dbReference type="InterPro" id="IPR012337">
    <property type="entry name" value="RNaseH-like_sf"/>
</dbReference>
<reference evidence="8" key="1">
    <citation type="submission" date="2013-10" db="EMBL/GenBank/DDBJ databases">
        <title>Genomic analysis of the causative agents of coccidiosis in chickens.</title>
        <authorList>
            <person name="Reid A.J."/>
            <person name="Blake D."/>
            <person name="Billington K."/>
            <person name="Browne H."/>
            <person name="Dunn M."/>
            <person name="Hung S."/>
            <person name="Kawahara F."/>
            <person name="Miranda-Saavedra D."/>
            <person name="Mourier T."/>
            <person name="Nagra H."/>
            <person name="Otto T.D."/>
            <person name="Rawlings N."/>
            <person name="Sanchez A."/>
            <person name="Sanders M."/>
            <person name="Subramaniam C."/>
            <person name="Tay Y."/>
            <person name="Dear P."/>
            <person name="Doerig C."/>
            <person name="Gruber A."/>
            <person name="Parkinson J."/>
            <person name="Shirley M."/>
            <person name="Wan K.L."/>
            <person name="Berriman M."/>
            <person name="Tomley F."/>
            <person name="Pain A."/>
        </authorList>
    </citation>
    <scope>NUCLEOTIDE SEQUENCE [LARGE SCALE GENOMIC DNA]</scope>
    <source>
        <strain evidence="8">Houghton</strain>
    </source>
</reference>
<dbReference type="Proteomes" id="UP000030754">
    <property type="component" value="Unassembled WGS sequence"/>
</dbReference>
<dbReference type="PANTHER" id="PTHR35046">
    <property type="entry name" value="ZINC KNUCKLE (CCHC-TYPE) FAMILY PROTEIN"/>
    <property type="match status" value="1"/>
</dbReference>
<keyword evidence="6" id="KW-0695">RNA-directed DNA polymerase</keyword>
<evidence type="ECO:0000256" key="4">
    <source>
        <dbReference type="ARBA" id="ARBA00022759"/>
    </source>
</evidence>
<sequence length="136" mass="15484">MSSTQQKRSIYDQELLALVTALDRWSHLLRVARVTAHTNRQALTYLQRLQASKPLRESTAQWLDFLAKFPDFHIAYVQGLLLLTAGHDSILVMVDSLSKMPHFVPAKKSFTAVHTVELLADRLIRYHGFPEGLISD</sequence>
<dbReference type="PANTHER" id="PTHR35046:SF9">
    <property type="entry name" value="RNA-DIRECTED DNA POLYMERASE"/>
    <property type="match status" value="1"/>
</dbReference>
<dbReference type="AlphaFoldDB" id="U6MDG3"/>
<evidence type="ECO:0000256" key="3">
    <source>
        <dbReference type="ARBA" id="ARBA00022722"/>
    </source>
</evidence>
<dbReference type="GO" id="GO:0003676">
    <property type="term" value="F:nucleic acid binding"/>
    <property type="evidence" value="ECO:0007669"/>
    <property type="project" value="InterPro"/>
</dbReference>
<protein>
    <recommendedName>
        <fullName evidence="7">Reverse transcriptase RNase H-like domain-containing protein</fullName>
    </recommendedName>
</protein>
<name>U6MDG3_9EIME</name>
<dbReference type="VEuPathDB" id="ToxoDB:ENH_00001560"/>
<keyword evidence="4" id="KW-0255">Endonuclease</keyword>
<dbReference type="Gene3D" id="3.30.420.10">
    <property type="entry name" value="Ribonuclease H-like superfamily/Ribonuclease H"/>
    <property type="match status" value="1"/>
</dbReference>
<dbReference type="SUPFAM" id="SSF56672">
    <property type="entry name" value="DNA/RNA polymerases"/>
    <property type="match status" value="1"/>
</dbReference>
<evidence type="ECO:0000256" key="1">
    <source>
        <dbReference type="ARBA" id="ARBA00022679"/>
    </source>
</evidence>
<accession>U6MDG3</accession>
<dbReference type="InterPro" id="IPR036397">
    <property type="entry name" value="RNaseH_sf"/>
</dbReference>
<evidence type="ECO:0000256" key="5">
    <source>
        <dbReference type="ARBA" id="ARBA00022801"/>
    </source>
</evidence>
<keyword evidence="1" id="KW-0808">Transferase</keyword>